<accession>I3YAP0</accession>
<proteinExistence type="predicted"/>
<dbReference type="KEGG" id="tvi:Thivi_2105"/>
<feature type="signal peptide" evidence="1">
    <location>
        <begin position="1"/>
        <end position="23"/>
    </location>
</feature>
<dbReference type="eggNOG" id="ENOG502ZBA6">
    <property type="taxonomic scope" value="Bacteria"/>
</dbReference>
<dbReference type="HOGENOM" id="CLU_111517_0_0_6"/>
<sequence length="202" mass="21772">MMTGRHTLLALAAALTLSGAVRADDVTDQLESATKAYESGELRTAVETLNFAIAKIQEQMTVGLLKLLPEPLAGWQADSGESQSGGMAAMITGTTLSRRYFREDGAEVTLSLMADSPMMPMLTMAMSMPFVMQANQDMKTYSLKGNRGMLEHAADSDAYEITVMVGNRLVIQGKGSGLQDPKAVEQYLETLDLDAIQKALTN</sequence>
<dbReference type="RefSeq" id="WP_014778510.1">
    <property type="nucleotide sequence ID" value="NC_018012.1"/>
</dbReference>
<feature type="chain" id="PRO_5003682435" evidence="1">
    <location>
        <begin position="24"/>
        <end position="202"/>
    </location>
</feature>
<gene>
    <name evidence="2" type="ordered locus">Thivi_2105</name>
</gene>
<name>I3YAP0_THIV6</name>
<dbReference type="EMBL" id="CP003154">
    <property type="protein sequence ID" value="AFL74058.1"/>
    <property type="molecule type" value="Genomic_DNA"/>
</dbReference>
<dbReference type="Proteomes" id="UP000006062">
    <property type="component" value="Chromosome"/>
</dbReference>
<evidence type="ECO:0000256" key="1">
    <source>
        <dbReference type="SAM" id="SignalP"/>
    </source>
</evidence>
<evidence type="ECO:0000313" key="2">
    <source>
        <dbReference type="EMBL" id="AFL74058.1"/>
    </source>
</evidence>
<organism evidence="2 3">
    <name type="scientific">Thiocystis violascens (strain ATCC 17096 / DSM 198 / 6111)</name>
    <name type="common">Chromatium violascens</name>
    <dbReference type="NCBI Taxonomy" id="765911"/>
    <lineage>
        <taxon>Bacteria</taxon>
        <taxon>Pseudomonadati</taxon>
        <taxon>Pseudomonadota</taxon>
        <taxon>Gammaproteobacteria</taxon>
        <taxon>Chromatiales</taxon>
        <taxon>Chromatiaceae</taxon>
        <taxon>Thiocystis</taxon>
    </lineage>
</organism>
<evidence type="ECO:0000313" key="3">
    <source>
        <dbReference type="Proteomes" id="UP000006062"/>
    </source>
</evidence>
<keyword evidence="3" id="KW-1185">Reference proteome</keyword>
<dbReference type="STRING" id="765911.Thivi_2105"/>
<keyword evidence="1" id="KW-0732">Signal</keyword>
<protein>
    <submittedName>
        <fullName evidence="2">Uncharacterized protein</fullName>
    </submittedName>
</protein>
<reference evidence="2 3" key="1">
    <citation type="submission" date="2012-06" db="EMBL/GenBank/DDBJ databases">
        <title>Complete sequence of Thiocystis violascens DSM 198.</title>
        <authorList>
            <consortium name="US DOE Joint Genome Institute"/>
            <person name="Lucas S."/>
            <person name="Han J."/>
            <person name="Lapidus A."/>
            <person name="Cheng J.-F."/>
            <person name="Goodwin L."/>
            <person name="Pitluck S."/>
            <person name="Peters L."/>
            <person name="Ovchinnikova G."/>
            <person name="Teshima H."/>
            <person name="Detter J.C."/>
            <person name="Han C."/>
            <person name="Tapia R."/>
            <person name="Land M."/>
            <person name="Hauser L."/>
            <person name="Kyrpides N."/>
            <person name="Ivanova N."/>
            <person name="Pagani I."/>
            <person name="Vogl K."/>
            <person name="Liu Z."/>
            <person name="Frigaard N.-U."/>
            <person name="Bryant D."/>
            <person name="Woyke T."/>
        </authorList>
    </citation>
    <scope>NUCLEOTIDE SEQUENCE [LARGE SCALE GENOMIC DNA]</scope>
    <source>
        <strain evidence="3">ATCC 17096 / DSM 198 / 6111</strain>
    </source>
</reference>
<dbReference type="AlphaFoldDB" id="I3YAP0"/>